<accession>A0A151NMA8</accession>
<name>A0A151NMA8_ALLMI</name>
<reference evidence="2 3" key="1">
    <citation type="journal article" date="2012" name="Genome Biol.">
        <title>Sequencing three crocodilian genomes to illuminate the evolution of archosaurs and amniotes.</title>
        <authorList>
            <person name="St John J.A."/>
            <person name="Braun E.L."/>
            <person name="Isberg S.R."/>
            <person name="Miles L.G."/>
            <person name="Chong A.Y."/>
            <person name="Gongora J."/>
            <person name="Dalzell P."/>
            <person name="Moran C."/>
            <person name="Bed'hom B."/>
            <person name="Abzhanov A."/>
            <person name="Burgess S.C."/>
            <person name="Cooksey A.M."/>
            <person name="Castoe T.A."/>
            <person name="Crawford N.G."/>
            <person name="Densmore L.D."/>
            <person name="Drew J.C."/>
            <person name="Edwards S.V."/>
            <person name="Faircloth B.C."/>
            <person name="Fujita M.K."/>
            <person name="Greenwold M.J."/>
            <person name="Hoffmann F.G."/>
            <person name="Howard J.M."/>
            <person name="Iguchi T."/>
            <person name="Janes D.E."/>
            <person name="Khan S.Y."/>
            <person name="Kohno S."/>
            <person name="de Koning A.J."/>
            <person name="Lance S.L."/>
            <person name="McCarthy F.M."/>
            <person name="McCormack J.E."/>
            <person name="Merchant M.E."/>
            <person name="Peterson D.G."/>
            <person name="Pollock D.D."/>
            <person name="Pourmand N."/>
            <person name="Raney B.J."/>
            <person name="Roessler K.A."/>
            <person name="Sanford J.R."/>
            <person name="Sawyer R.H."/>
            <person name="Schmidt C.J."/>
            <person name="Triplett E.W."/>
            <person name="Tuberville T.D."/>
            <person name="Venegas-Anaya M."/>
            <person name="Howard J.T."/>
            <person name="Jarvis E.D."/>
            <person name="Guillette L.J.Jr."/>
            <person name="Glenn T.C."/>
            <person name="Green R.E."/>
            <person name="Ray D.A."/>
        </authorList>
    </citation>
    <scope>NUCLEOTIDE SEQUENCE [LARGE SCALE GENOMIC DNA]</scope>
    <source>
        <strain evidence="2">KSC_2009_1</strain>
    </source>
</reference>
<comment type="caution">
    <text evidence="2">The sequence shown here is derived from an EMBL/GenBank/DDBJ whole genome shotgun (WGS) entry which is preliminary data.</text>
</comment>
<dbReference type="EMBL" id="AKHW03002566">
    <property type="protein sequence ID" value="KYO37914.1"/>
    <property type="molecule type" value="Genomic_DNA"/>
</dbReference>
<feature type="compositionally biased region" description="Polar residues" evidence="1">
    <location>
        <begin position="101"/>
        <end position="114"/>
    </location>
</feature>
<sequence length="114" mass="12853">MLINDPTPQLECISTQPAIPTSKTQQHANLQRRGCALLDCRLPEEYYDNRSEVNGLPFPVSVPLTTQIHLDLKGFLQCVRRDFKKQTKSGSSYQGAERFETGQTAQGRNSNERS</sequence>
<keyword evidence="3" id="KW-1185">Reference proteome</keyword>
<evidence type="ECO:0000256" key="1">
    <source>
        <dbReference type="SAM" id="MobiDB-lite"/>
    </source>
</evidence>
<dbReference type="AlphaFoldDB" id="A0A151NMA8"/>
<gene>
    <name evidence="2" type="ORF">Y1Q_0010349</name>
</gene>
<protein>
    <submittedName>
        <fullName evidence="2">Uncharacterized protein</fullName>
    </submittedName>
</protein>
<evidence type="ECO:0000313" key="3">
    <source>
        <dbReference type="Proteomes" id="UP000050525"/>
    </source>
</evidence>
<organism evidence="2 3">
    <name type="scientific">Alligator mississippiensis</name>
    <name type="common">American alligator</name>
    <dbReference type="NCBI Taxonomy" id="8496"/>
    <lineage>
        <taxon>Eukaryota</taxon>
        <taxon>Metazoa</taxon>
        <taxon>Chordata</taxon>
        <taxon>Craniata</taxon>
        <taxon>Vertebrata</taxon>
        <taxon>Euteleostomi</taxon>
        <taxon>Archelosauria</taxon>
        <taxon>Archosauria</taxon>
        <taxon>Crocodylia</taxon>
        <taxon>Alligatoridae</taxon>
        <taxon>Alligatorinae</taxon>
        <taxon>Alligator</taxon>
    </lineage>
</organism>
<proteinExistence type="predicted"/>
<dbReference type="Proteomes" id="UP000050525">
    <property type="component" value="Unassembled WGS sequence"/>
</dbReference>
<feature type="region of interest" description="Disordered" evidence="1">
    <location>
        <begin position="86"/>
        <end position="114"/>
    </location>
</feature>
<evidence type="ECO:0000313" key="2">
    <source>
        <dbReference type="EMBL" id="KYO37914.1"/>
    </source>
</evidence>